<dbReference type="EMBL" id="HBIE01035980">
    <property type="protein sequence ID" value="CAE0315968.1"/>
    <property type="molecule type" value="Transcribed_RNA"/>
</dbReference>
<feature type="compositionally biased region" description="Basic and acidic residues" evidence="1">
    <location>
        <begin position="60"/>
        <end position="91"/>
    </location>
</feature>
<proteinExistence type="predicted"/>
<sequence>MKELKSMVEQDDAKKMGYAEYNIFKKLRALFRKRGKKSDDVFKNLKTLLKDGWEGKKTLDNLAKASDKKDDDKDKKDDDKKDDDKKEVKKDSNKKKSSSKKDKKKKKK</sequence>
<gene>
    <name evidence="2" type="ORF">FEHR0123_LOCUS10901</name>
</gene>
<dbReference type="AlphaFoldDB" id="A0A7S3I7L3"/>
<evidence type="ECO:0000256" key="1">
    <source>
        <dbReference type="SAM" id="MobiDB-lite"/>
    </source>
</evidence>
<reference evidence="2" key="1">
    <citation type="submission" date="2021-01" db="EMBL/GenBank/DDBJ databases">
        <authorList>
            <person name="Corre E."/>
            <person name="Pelletier E."/>
            <person name="Niang G."/>
            <person name="Scheremetjew M."/>
            <person name="Finn R."/>
            <person name="Kale V."/>
            <person name="Holt S."/>
            <person name="Cochrane G."/>
            <person name="Meng A."/>
            <person name="Brown T."/>
            <person name="Cohen L."/>
        </authorList>
    </citation>
    <scope>NUCLEOTIDE SEQUENCE</scope>
    <source>
        <strain evidence="2">Fehren 1</strain>
    </source>
</reference>
<name>A0A7S3I7L3_9SPIT</name>
<feature type="compositionally biased region" description="Basic residues" evidence="1">
    <location>
        <begin position="92"/>
        <end position="108"/>
    </location>
</feature>
<protein>
    <submittedName>
        <fullName evidence="2">Uncharacterized protein</fullName>
    </submittedName>
</protein>
<organism evidence="2">
    <name type="scientific">Favella ehrenbergii</name>
    <dbReference type="NCBI Taxonomy" id="182087"/>
    <lineage>
        <taxon>Eukaryota</taxon>
        <taxon>Sar</taxon>
        <taxon>Alveolata</taxon>
        <taxon>Ciliophora</taxon>
        <taxon>Intramacronucleata</taxon>
        <taxon>Spirotrichea</taxon>
        <taxon>Choreotrichia</taxon>
        <taxon>Tintinnida</taxon>
        <taxon>Xystonellidae</taxon>
        <taxon>Favella</taxon>
    </lineage>
</organism>
<feature type="region of interest" description="Disordered" evidence="1">
    <location>
        <begin position="60"/>
        <end position="108"/>
    </location>
</feature>
<evidence type="ECO:0000313" key="2">
    <source>
        <dbReference type="EMBL" id="CAE0315968.1"/>
    </source>
</evidence>
<accession>A0A7S3I7L3</accession>